<accession>A0A545U5C5</accession>
<dbReference type="EMBL" id="VHSG01000005">
    <property type="protein sequence ID" value="TQV84664.1"/>
    <property type="molecule type" value="Genomic_DNA"/>
</dbReference>
<dbReference type="OrthoDB" id="6362810at2"/>
<organism evidence="2 3">
    <name type="scientific">Exilibacterium tricleocarpae</name>
    <dbReference type="NCBI Taxonomy" id="2591008"/>
    <lineage>
        <taxon>Bacteria</taxon>
        <taxon>Pseudomonadati</taxon>
        <taxon>Pseudomonadota</taxon>
        <taxon>Gammaproteobacteria</taxon>
        <taxon>Cellvibrionales</taxon>
        <taxon>Cellvibrionaceae</taxon>
        <taxon>Exilibacterium</taxon>
    </lineage>
</organism>
<keyword evidence="3" id="KW-1185">Reference proteome</keyword>
<proteinExistence type="predicted"/>
<reference evidence="2 3" key="1">
    <citation type="submission" date="2019-06" db="EMBL/GenBank/DDBJ databases">
        <title>Whole genome sequence for Cellvibrionaceae sp. R142.</title>
        <authorList>
            <person name="Wang G."/>
        </authorList>
    </citation>
    <scope>NUCLEOTIDE SEQUENCE [LARGE SCALE GENOMIC DNA]</scope>
    <source>
        <strain evidence="2 3">R142</strain>
    </source>
</reference>
<keyword evidence="1" id="KW-0732">Signal</keyword>
<gene>
    <name evidence="2" type="ORF">FKG94_03840</name>
</gene>
<feature type="signal peptide" evidence="1">
    <location>
        <begin position="1"/>
        <end position="33"/>
    </location>
</feature>
<dbReference type="RefSeq" id="WP_142902870.1">
    <property type="nucleotide sequence ID" value="NZ_ML660088.1"/>
</dbReference>
<dbReference type="SUPFAM" id="SSF53850">
    <property type="entry name" value="Periplasmic binding protein-like II"/>
    <property type="match status" value="1"/>
</dbReference>
<dbReference type="Gene3D" id="3.40.190.10">
    <property type="entry name" value="Periplasmic binding protein-like II"/>
    <property type="match status" value="2"/>
</dbReference>
<dbReference type="AlphaFoldDB" id="A0A545U5C5"/>
<evidence type="ECO:0000313" key="3">
    <source>
        <dbReference type="Proteomes" id="UP000319732"/>
    </source>
</evidence>
<dbReference type="Proteomes" id="UP000319732">
    <property type="component" value="Unassembled WGS sequence"/>
</dbReference>
<feature type="chain" id="PRO_5022071886" evidence="1">
    <location>
        <begin position="34"/>
        <end position="275"/>
    </location>
</feature>
<name>A0A545U5C5_9GAMM</name>
<comment type="caution">
    <text evidence="2">The sequence shown here is derived from an EMBL/GenBank/DDBJ whole genome shotgun (WGS) entry which is preliminary data.</text>
</comment>
<evidence type="ECO:0000256" key="1">
    <source>
        <dbReference type="SAM" id="SignalP"/>
    </source>
</evidence>
<evidence type="ECO:0000313" key="2">
    <source>
        <dbReference type="EMBL" id="TQV84664.1"/>
    </source>
</evidence>
<sequence>MSYTQERTPIKYLSVTMAMVLVCSLAAVRSAHADVNPDTGEVHGANEAAAAKVRIYGHALNYRLQERGEEQYNKLFHQLAAMGLEFELVVRPLTRVMRRFAEGSGCFFPTSMNAIKMAVPHLASMPLVASAPVDQISLRVFTRAGAGKITDLQQLNGRRVALWNGLDPEIFLQGLTVKVETTPSEEVRVRMLEAGRIDAILGFTPDVLLAADALALAPPHYDESLALFRDEGASLICHESPVTRRFVAQFDQYLERLKKSGELRNILGPHVEVVL</sequence>
<protein>
    <submittedName>
        <fullName evidence="2">Transporter substrate-binding domain-containing protein</fullName>
    </submittedName>
</protein>